<organism evidence="10 11">
    <name type="scientific">Longispora fulva</name>
    <dbReference type="NCBI Taxonomy" id="619741"/>
    <lineage>
        <taxon>Bacteria</taxon>
        <taxon>Bacillati</taxon>
        <taxon>Actinomycetota</taxon>
        <taxon>Actinomycetes</taxon>
        <taxon>Micromonosporales</taxon>
        <taxon>Micromonosporaceae</taxon>
        <taxon>Longispora</taxon>
    </lineage>
</organism>
<dbReference type="Pfam" id="PF03176">
    <property type="entry name" value="MMPL"/>
    <property type="match status" value="2"/>
</dbReference>
<feature type="transmembrane region" description="Helical" evidence="8">
    <location>
        <begin position="643"/>
        <end position="669"/>
    </location>
</feature>
<evidence type="ECO:0000256" key="8">
    <source>
        <dbReference type="SAM" id="Phobius"/>
    </source>
</evidence>
<evidence type="ECO:0000256" key="6">
    <source>
        <dbReference type="ARBA" id="ARBA00023136"/>
    </source>
</evidence>
<evidence type="ECO:0000256" key="5">
    <source>
        <dbReference type="ARBA" id="ARBA00022989"/>
    </source>
</evidence>
<gene>
    <name evidence="10" type="ORF">IW245_001246</name>
</gene>
<keyword evidence="6 8" id="KW-0472">Membrane</keyword>
<evidence type="ECO:0000256" key="1">
    <source>
        <dbReference type="ARBA" id="ARBA00004651"/>
    </source>
</evidence>
<dbReference type="InterPro" id="IPR004869">
    <property type="entry name" value="MMPL_dom"/>
</dbReference>
<dbReference type="Gene3D" id="1.20.1640.10">
    <property type="entry name" value="Multidrug efflux transporter AcrB transmembrane domain"/>
    <property type="match status" value="2"/>
</dbReference>
<keyword evidence="3" id="KW-1003">Cell membrane</keyword>
<dbReference type="PANTHER" id="PTHR33406:SF11">
    <property type="entry name" value="MEMBRANE PROTEIN SCO6666-RELATED"/>
    <property type="match status" value="1"/>
</dbReference>
<proteinExistence type="inferred from homology"/>
<feature type="transmembrane region" description="Helical" evidence="8">
    <location>
        <begin position="675"/>
        <end position="699"/>
    </location>
</feature>
<evidence type="ECO:0000256" key="7">
    <source>
        <dbReference type="SAM" id="MobiDB-lite"/>
    </source>
</evidence>
<dbReference type="InterPro" id="IPR050545">
    <property type="entry name" value="Mycobact_MmpL"/>
</dbReference>
<feature type="domain" description="Membrane transport protein MMPL" evidence="9">
    <location>
        <begin position="65"/>
        <end position="383"/>
    </location>
</feature>
<feature type="transmembrane region" description="Helical" evidence="8">
    <location>
        <begin position="197"/>
        <end position="217"/>
    </location>
</feature>
<dbReference type="PANTHER" id="PTHR33406">
    <property type="entry name" value="MEMBRANE PROTEIN MJ1562-RELATED"/>
    <property type="match status" value="1"/>
</dbReference>
<feature type="transmembrane region" description="Helical" evidence="8">
    <location>
        <begin position="570"/>
        <end position="590"/>
    </location>
</feature>
<evidence type="ECO:0000256" key="2">
    <source>
        <dbReference type="ARBA" id="ARBA00010157"/>
    </source>
</evidence>
<comment type="similarity">
    <text evidence="2">Belongs to the resistance-nodulation-cell division (RND) (TC 2.A.6) family. MmpL subfamily.</text>
</comment>
<feature type="transmembrane region" description="Helical" evidence="8">
    <location>
        <begin position="250"/>
        <end position="268"/>
    </location>
</feature>
<feature type="transmembrane region" description="Helical" evidence="8">
    <location>
        <begin position="39"/>
        <end position="58"/>
    </location>
</feature>
<feature type="transmembrane region" description="Helical" evidence="8">
    <location>
        <begin position="386"/>
        <end position="404"/>
    </location>
</feature>
<dbReference type="GO" id="GO:0005886">
    <property type="term" value="C:plasma membrane"/>
    <property type="evidence" value="ECO:0007669"/>
    <property type="project" value="UniProtKB-SubCell"/>
</dbReference>
<feature type="transmembrane region" description="Helical" evidence="8">
    <location>
        <begin position="323"/>
        <end position="347"/>
    </location>
</feature>
<comment type="subcellular location">
    <subcellularLocation>
        <location evidence="1">Cell membrane</location>
        <topology evidence="1">Multi-pass membrane protein</topology>
    </subcellularLocation>
</comment>
<evidence type="ECO:0000256" key="3">
    <source>
        <dbReference type="ARBA" id="ARBA00022475"/>
    </source>
</evidence>
<accession>A0A8J7GEI0</accession>
<feature type="domain" description="Membrane transport protein MMPL" evidence="9">
    <location>
        <begin position="450"/>
        <end position="713"/>
    </location>
</feature>
<dbReference type="AlphaFoldDB" id="A0A8J7GEI0"/>
<dbReference type="EMBL" id="JADOUF010000001">
    <property type="protein sequence ID" value="MBG6135052.1"/>
    <property type="molecule type" value="Genomic_DNA"/>
</dbReference>
<feature type="compositionally biased region" description="Basic and acidic residues" evidence="7">
    <location>
        <begin position="1"/>
        <end position="11"/>
    </location>
</feature>
<keyword evidence="4 8" id="KW-0812">Transmembrane</keyword>
<comment type="caution">
    <text evidence="10">The sequence shown here is derived from an EMBL/GenBank/DDBJ whole genome shotgun (WGS) entry which is preliminary data.</text>
</comment>
<evidence type="ECO:0000259" key="9">
    <source>
        <dbReference type="Pfam" id="PF03176"/>
    </source>
</evidence>
<name>A0A8J7GEI0_9ACTN</name>
<dbReference type="SUPFAM" id="SSF82866">
    <property type="entry name" value="Multidrug efflux transporter AcrB transmembrane domain"/>
    <property type="match status" value="2"/>
</dbReference>
<keyword evidence="11" id="KW-1185">Reference proteome</keyword>
<reference evidence="10" key="1">
    <citation type="submission" date="2020-11" db="EMBL/GenBank/DDBJ databases">
        <title>Sequencing the genomes of 1000 actinobacteria strains.</title>
        <authorList>
            <person name="Klenk H.-P."/>
        </authorList>
    </citation>
    <scope>NUCLEOTIDE SEQUENCE</scope>
    <source>
        <strain evidence="10">DSM 45356</strain>
    </source>
</reference>
<protein>
    <submittedName>
        <fullName evidence="10">RND superfamily putative drug exporter</fullName>
    </submittedName>
</protein>
<feature type="transmembrane region" description="Helical" evidence="8">
    <location>
        <begin position="539"/>
        <end position="558"/>
    </location>
</feature>
<sequence>MAQPLLDDRAAPDGAAPPPPPGPLGRLAGWSFRHRGRTVLLWLVALAIAFGLSTAFGGKYSADYTAPGSDSKTAQELLARDFPTQSGDTITVVVHSEAGVMSPAVQTRLTALFAEMAKVPHVKAAEAPDPRRGQVSPGAGTTGIAKLRLDVANPTDMPKADTHKLLDLANGAGDGLTVSLGGQAVQMAEQGAIGSEGIGMAAAALILLLTFGSIVAAGLPLLTALAGLAVSSLLIPVLAAIMPVPDWSTSLAAMMGIGVGIDYVLLLVTRFREWRAEGLEPQAATVATLDTAGRSVVVAGITVIVSMLGLFAMGLSFMRGAAFAAITSVLIVLAAATTLFPALLGYLGRNVDRLRIPLPRRKAARAANVISPGWLRWSRLVERYRIVAALAGIVVLLALAAPFLDVRFGFPDQGNDPAGRSTRQAYDTVATNFGPGANGPLLLVAELPAAKDTAALDALVARLAGTPGVAAVTPVQYAGTSAVFTVIPTTGPQSTATEKLVRTLRDDVIPPTTATGTNVHVGGLTATAIDSSANIVKRLPLLVGGVVLVSMLLLLLAFRSVAVALKAAVMNLLSVAAAYGVVALVLRGGWAGKLIGIDNPTPLPAFVPVLTFAVLFGLSMDYEVFLVSRMREAWLRTRSNSESIVIGLAGTARVITAAAAIMVAVFAAFVPAPEVPIKVIGVGMASAILIDATLVRMLLVPAVMHLLGDRNWWLPAWLDRRVPQLHIEGPPPA</sequence>
<evidence type="ECO:0000313" key="11">
    <source>
        <dbReference type="Proteomes" id="UP000622552"/>
    </source>
</evidence>
<feature type="transmembrane region" description="Helical" evidence="8">
    <location>
        <begin position="602"/>
        <end position="622"/>
    </location>
</feature>
<keyword evidence="5 8" id="KW-1133">Transmembrane helix</keyword>
<evidence type="ECO:0000313" key="10">
    <source>
        <dbReference type="EMBL" id="MBG6135052.1"/>
    </source>
</evidence>
<feature type="region of interest" description="Disordered" evidence="7">
    <location>
        <begin position="1"/>
        <end position="23"/>
    </location>
</feature>
<feature type="transmembrane region" description="Helical" evidence="8">
    <location>
        <begin position="224"/>
        <end position="244"/>
    </location>
</feature>
<dbReference type="Proteomes" id="UP000622552">
    <property type="component" value="Unassembled WGS sequence"/>
</dbReference>
<dbReference type="RefSeq" id="WP_197002215.1">
    <property type="nucleotide sequence ID" value="NZ_BONS01000004.1"/>
</dbReference>
<evidence type="ECO:0000256" key="4">
    <source>
        <dbReference type="ARBA" id="ARBA00022692"/>
    </source>
</evidence>
<feature type="transmembrane region" description="Helical" evidence="8">
    <location>
        <begin position="296"/>
        <end position="317"/>
    </location>
</feature>